<evidence type="ECO:0000259" key="6">
    <source>
        <dbReference type="PROSITE" id="PS50110"/>
    </source>
</evidence>
<dbReference type="Proteomes" id="UP001501170">
    <property type="component" value="Unassembled WGS sequence"/>
</dbReference>
<gene>
    <name evidence="7" type="ORF">GCM10009855_11120</name>
</gene>
<dbReference type="SUPFAM" id="SSF46894">
    <property type="entry name" value="C-terminal effector domain of the bipartite response regulators"/>
    <property type="match status" value="1"/>
</dbReference>
<dbReference type="InterPro" id="IPR011006">
    <property type="entry name" value="CheY-like_superfamily"/>
</dbReference>
<protein>
    <submittedName>
        <fullName evidence="7">Response regulator transcription factor</fullName>
    </submittedName>
</protein>
<dbReference type="Gene3D" id="1.10.10.10">
    <property type="entry name" value="Winged helix-like DNA-binding domain superfamily/Winged helix DNA-binding domain"/>
    <property type="match status" value="1"/>
</dbReference>
<dbReference type="Pfam" id="PF00196">
    <property type="entry name" value="GerE"/>
    <property type="match status" value="1"/>
</dbReference>
<dbReference type="PRINTS" id="PR00038">
    <property type="entry name" value="HTHLUXR"/>
</dbReference>
<dbReference type="InterPro" id="IPR000792">
    <property type="entry name" value="Tscrpt_reg_LuxR_C"/>
</dbReference>
<evidence type="ECO:0000256" key="2">
    <source>
        <dbReference type="ARBA" id="ARBA00023125"/>
    </source>
</evidence>
<dbReference type="InterPro" id="IPR036388">
    <property type="entry name" value="WH-like_DNA-bd_sf"/>
</dbReference>
<dbReference type="Gene3D" id="3.40.50.2300">
    <property type="match status" value="1"/>
</dbReference>
<sequence>MPGGPSATLTGVSVRIVVAEDSVLLTEGLVRILEGAGHQVVGTVADAPALREIDVDSIDLLITDVRMPPGHGDDGLRAALDLRRRRPDLPVLVLSQYVAAAYARRLLGTEGGGRVGYLLKERVGRIADFLRAVETVCAGGVVVDPEVVSALFATAALDRLSPRESQVLALMARGASNSEIAAALVVSDAAVAKHVANIFLKLDLPPETDNRRVRAILLYLAQS</sequence>
<evidence type="ECO:0000259" key="5">
    <source>
        <dbReference type="PROSITE" id="PS50043"/>
    </source>
</evidence>
<dbReference type="EMBL" id="BAAARB010000004">
    <property type="protein sequence ID" value="GAA2373676.1"/>
    <property type="molecule type" value="Genomic_DNA"/>
</dbReference>
<evidence type="ECO:0000313" key="7">
    <source>
        <dbReference type="EMBL" id="GAA2373676.1"/>
    </source>
</evidence>
<dbReference type="SUPFAM" id="SSF52172">
    <property type="entry name" value="CheY-like"/>
    <property type="match status" value="1"/>
</dbReference>
<dbReference type="InterPro" id="IPR039420">
    <property type="entry name" value="WalR-like"/>
</dbReference>
<feature type="domain" description="HTH luxR-type" evidence="5">
    <location>
        <begin position="153"/>
        <end position="223"/>
    </location>
</feature>
<evidence type="ECO:0000313" key="8">
    <source>
        <dbReference type="Proteomes" id="UP001501170"/>
    </source>
</evidence>
<feature type="modified residue" description="4-aspartylphosphate" evidence="4">
    <location>
        <position position="64"/>
    </location>
</feature>
<dbReference type="PROSITE" id="PS50110">
    <property type="entry name" value="RESPONSE_REGULATORY"/>
    <property type="match status" value="1"/>
</dbReference>
<evidence type="ECO:0000256" key="1">
    <source>
        <dbReference type="ARBA" id="ARBA00023015"/>
    </source>
</evidence>
<keyword evidence="8" id="KW-1185">Reference proteome</keyword>
<keyword evidence="3" id="KW-0804">Transcription</keyword>
<keyword evidence="4" id="KW-0597">Phosphoprotein</keyword>
<evidence type="ECO:0000256" key="3">
    <source>
        <dbReference type="ARBA" id="ARBA00023163"/>
    </source>
</evidence>
<name>A0ABN3HA13_9ACTN</name>
<evidence type="ECO:0000256" key="4">
    <source>
        <dbReference type="PROSITE-ProRule" id="PRU00169"/>
    </source>
</evidence>
<keyword evidence="2" id="KW-0238">DNA-binding</keyword>
<dbReference type="InterPro" id="IPR001789">
    <property type="entry name" value="Sig_transdc_resp-reg_receiver"/>
</dbReference>
<organism evidence="7 8">
    <name type="scientific">Gordonia cholesterolivorans</name>
    <dbReference type="NCBI Taxonomy" id="559625"/>
    <lineage>
        <taxon>Bacteria</taxon>
        <taxon>Bacillati</taxon>
        <taxon>Actinomycetota</taxon>
        <taxon>Actinomycetes</taxon>
        <taxon>Mycobacteriales</taxon>
        <taxon>Gordoniaceae</taxon>
        <taxon>Gordonia</taxon>
    </lineage>
</organism>
<accession>A0ABN3HA13</accession>
<dbReference type="SMART" id="SM00421">
    <property type="entry name" value="HTH_LUXR"/>
    <property type="match status" value="1"/>
</dbReference>
<proteinExistence type="predicted"/>
<dbReference type="PANTHER" id="PTHR43214">
    <property type="entry name" value="TWO-COMPONENT RESPONSE REGULATOR"/>
    <property type="match status" value="1"/>
</dbReference>
<dbReference type="InterPro" id="IPR016032">
    <property type="entry name" value="Sig_transdc_resp-reg_C-effctor"/>
</dbReference>
<dbReference type="CDD" id="cd06170">
    <property type="entry name" value="LuxR_C_like"/>
    <property type="match status" value="1"/>
</dbReference>
<reference evidence="7 8" key="1">
    <citation type="journal article" date="2019" name="Int. J. Syst. Evol. Microbiol.">
        <title>The Global Catalogue of Microorganisms (GCM) 10K type strain sequencing project: providing services to taxonomists for standard genome sequencing and annotation.</title>
        <authorList>
            <consortium name="The Broad Institute Genomics Platform"/>
            <consortium name="The Broad Institute Genome Sequencing Center for Infectious Disease"/>
            <person name="Wu L."/>
            <person name="Ma J."/>
        </authorList>
    </citation>
    <scope>NUCLEOTIDE SEQUENCE [LARGE SCALE GENOMIC DNA]</scope>
    <source>
        <strain evidence="7 8">JCM 16227</strain>
    </source>
</reference>
<dbReference type="PROSITE" id="PS50043">
    <property type="entry name" value="HTH_LUXR_2"/>
    <property type="match status" value="1"/>
</dbReference>
<dbReference type="Pfam" id="PF00072">
    <property type="entry name" value="Response_reg"/>
    <property type="match status" value="1"/>
</dbReference>
<dbReference type="SMART" id="SM00448">
    <property type="entry name" value="REC"/>
    <property type="match status" value="1"/>
</dbReference>
<keyword evidence="1" id="KW-0805">Transcription regulation</keyword>
<dbReference type="PANTHER" id="PTHR43214:SF24">
    <property type="entry name" value="TRANSCRIPTIONAL REGULATORY PROTEIN NARL-RELATED"/>
    <property type="match status" value="1"/>
</dbReference>
<feature type="domain" description="Response regulatory" evidence="6">
    <location>
        <begin position="15"/>
        <end position="135"/>
    </location>
</feature>
<comment type="caution">
    <text evidence="7">The sequence shown here is derived from an EMBL/GenBank/DDBJ whole genome shotgun (WGS) entry which is preliminary data.</text>
</comment>